<keyword evidence="8" id="KW-0539">Nucleus</keyword>
<evidence type="ECO:0000256" key="6">
    <source>
        <dbReference type="ARBA" id="ARBA00022840"/>
    </source>
</evidence>
<evidence type="ECO:0000256" key="2">
    <source>
        <dbReference type="ARBA" id="ARBA00007025"/>
    </source>
</evidence>
<dbReference type="Pfam" id="PF00176">
    <property type="entry name" value="SNF2-rel_dom"/>
    <property type="match status" value="1"/>
</dbReference>
<dbReference type="Gene3D" id="3.40.50.300">
    <property type="entry name" value="P-loop containing nucleotide triphosphate hydrolases"/>
    <property type="match status" value="1"/>
</dbReference>
<evidence type="ECO:0000313" key="12">
    <source>
        <dbReference type="Proteomes" id="UP000094236"/>
    </source>
</evidence>
<dbReference type="InterPro" id="IPR000330">
    <property type="entry name" value="SNF2_N"/>
</dbReference>
<dbReference type="OrthoDB" id="5857104at2759"/>
<dbReference type="InterPro" id="IPR014001">
    <property type="entry name" value="Helicase_ATP-bd"/>
</dbReference>
<dbReference type="Proteomes" id="UP000094236">
    <property type="component" value="Unassembled WGS sequence"/>
</dbReference>
<dbReference type="GO" id="GO:0004386">
    <property type="term" value="F:helicase activity"/>
    <property type="evidence" value="ECO:0007669"/>
    <property type="project" value="UniProtKB-KW"/>
</dbReference>
<dbReference type="InterPro" id="IPR027417">
    <property type="entry name" value="P-loop_NTPase"/>
</dbReference>
<evidence type="ECO:0000256" key="1">
    <source>
        <dbReference type="ARBA" id="ARBA00004123"/>
    </source>
</evidence>
<keyword evidence="7" id="KW-0175">Coiled coil</keyword>
<name>A0A1E4TN75_PACTA</name>
<evidence type="ECO:0000256" key="5">
    <source>
        <dbReference type="ARBA" id="ARBA00022806"/>
    </source>
</evidence>
<evidence type="ECO:0000259" key="10">
    <source>
        <dbReference type="PROSITE" id="PS51194"/>
    </source>
</evidence>
<comment type="similarity">
    <text evidence="2">Belongs to the SNF2/RAD54 helicase family.</text>
</comment>
<evidence type="ECO:0000256" key="4">
    <source>
        <dbReference type="ARBA" id="ARBA00022801"/>
    </source>
</evidence>
<evidence type="ECO:0000256" key="3">
    <source>
        <dbReference type="ARBA" id="ARBA00022741"/>
    </source>
</evidence>
<dbReference type="InterPro" id="IPR001650">
    <property type="entry name" value="Helicase_C-like"/>
</dbReference>
<dbReference type="CDD" id="cd18793">
    <property type="entry name" value="SF2_C_SNF"/>
    <property type="match status" value="1"/>
</dbReference>
<reference evidence="12" key="1">
    <citation type="submission" date="2016-05" db="EMBL/GenBank/DDBJ databases">
        <title>Comparative genomics of biotechnologically important yeasts.</title>
        <authorList>
            <consortium name="DOE Joint Genome Institute"/>
            <person name="Riley R."/>
            <person name="Haridas S."/>
            <person name="Wolfe K.H."/>
            <person name="Lopes M.R."/>
            <person name="Hittinger C.T."/>
            <person name="Goker M."/>
            <person name="Salamov A."/>
            <person name="Wisecaver J."/>
            <person name="Long T.M."/>
            <person name="Aerts A.L."/>
            <person name="Barry K."/>
            <person name="Choi C."/>
            <person name="Clum A."/>
            <person name="Coughlan A.Y."/>
            <person name="Deshpande S."/>
            <person name="Douglass A.P."/>
            <person name="Hanson S.J."/>
            <person name="Klenk H.-P."/>
            <person name="Labutti K."/>
            <person name="Lapidus A."/>
            <person name="Lindquist E."/>
            <person name="Lipzen A."/>
            <person name="Meier-Kolthoff J.P."/>
            <person name="Ohm R.A."/>
            <person name="Otillar R.P."/>
            <person name="Pangilinan J."/>
            <person name="Peng Y."/>
            <person name="Rokas A."/>
            <person name="Rosa C.A."/>
            <person name="Scheuner C."/>
            <person name="Sibirny A.A."/>
            <person name="Slot J.C."/>
            <person name="Stielow J.B."/>
            <person name="Sun H."/>
            <person name="Kurtzman C.P."/>
            <person name="Blackwell M."/>
            <person name="Grigoriev I.V."/>
            <person name="Jeffries T.W."/>
        </authorList>
    </citation>
    <scope>NUCLEOTIDE SEQUENCE [LARGE SCALE GENOMIC DNA]</scope>
    <source>
        <strain evidence="12">NRRL Y-2460</strain>
    </source>
</reference>
<evidence type="ECO:0000313" key="11">
    <source>
        <dbReference type="EMBL" id="ODV93204.1"/>
    </source>
</evidence>
<gene>
    <name evidence="11" type="ORF">PACTADRAFT_61890</name>
</gene>
<dbReference type="GO" id="GO:0005524">
    <property type="term" value="F:ATP binding"/>
    <property type="evidence" value="ECO:0007669"/>
    <property type="project" value="UniProtKB-KW"/>
</dbReference>
<dbReference type="AlphaFoldDB" id="A0A1E4TN75"/>
<feature type="domain" description="Helicase C-terminal" evidence="10">
    <location>
        <begin position="399"/>
        <end position="543"/>
    </location>
</feature>
<dbReference type="InterPro" id="IPR038718">
    <property type="entry name" value="SNF2-like_sf"/>
</dbReference>
<proteinExistence type="inferred from homology"/>
<sequence length="650" mass="75364">MRDYQLEGMNWLITLYENGLNGILADEMGLGKTIQSISLLAFLYEQGIKGPFLITCPLSTVSNWCNEIKRFAPGFPVLNYSGSKEKRKIIREEYFHNLNSSKPIGRKSNQVETPAIIVASYEIIIRDSKFLDKIDWKFLIVDEGHRLKNNNCLLLKELKKLRTSNRLLLTGTPLQNNLGELWSLLNFILPDIFHDVALFEQWFDFNSLQSKLETDEDDEQTKALINVEIQKSLISNLHTILKPFLLRRLKREAIKDLPPKREYIIYANLTQEQTLLYKAALKRNLKPVLLKHFFKEYLKINNFKLGDDKYIENFINLKLSSNVDTIDDIVKPYNKEYEKYMKLDKLWFQVKRDIDAKKLQNLMMQLRLICDSPYLFFFPWIDETKMTDDLIKNSGKLAILDQILPKLLSNNHKVLIFSQFTKMIDLIQDFCDYNNIKSARIDGSTDQETRAEEISSFNKSLKYQVFLLSTRAGGLGLNLVGADTVILFDSDWNPQVDLQAMDRAHRIGQTKPVIVYRMAMINTVEQVLLSKADSKRKLEKLVISMGKFETLSKLSQAKNANKSLSKEQSALKTDHDLLSYELTKLLNEHAFLTKKNGSDSIMSKDNILNKDELNELFDRSPSAYERSSDDVNNDERFKRIVMFETVSSME</sequence>
<keyword evidence="3" id="KW-0547">Nucleotide-binding</keyword>
<dbReference type="Pfam" id="PF00271">
    <property type="entry name" value="Helicase_C"/>
    <property type="match status" value="1"/>
</dbReference>
<feature type="domain" description="Helicase ATP-binding" evidence="9">
    <location>
        <begin position="13"/>
        <end position="191"/>
    </location>
</feature>
<comment type="subcellular location">
    <subcellularLocation>
        <location evidence="1">Nucleus</location>
    </subcellularLocation>
</comment>
<dbReference type="GO" id="GO:0070987">
    <property type="term" value="P:error-free translesion synthesis"/>
    <property type="evidence" value="ECO:0007669"/>
    <property type="project" value="EnsemblFungi"/>
</dbReference>
<keyword evidence="5" id="KW-0347">Helicase</keyword>
<keyword evidence="6" id="KW-0067">ATP-binding</keyword>
<dbReference type="PROSITE" id="PS51194">
    <property type="entry name" value="HELICASE_CTER"/>
    <property type="match status" value="1"/>
</dbReference>
<dbReference type="FunFam" id="3.40.50.10810:FF:000015">
    <property type="entry name" value="lymphoid-specific helicase isoform X1"/>
    <property type="match status" value="1"/>
</dbReference>
<keyword evidence="4" id="KW-0378">Hydrolase</keyword>
<evidence type="ECO:0000259" key="9">
    <source>
        <dbReference type="PROSITE" id="PS51192"/>
    </source>
</evidence>
<dbReference type="PROSITE" id="PS51192">
    <property type="entry name" value="HELICASE_ATP_BIND_1"/>
    <property type="match status" value="1"/>
</dbReference>
<dbReference type="PANTHER" id="PTHR10799">
    <property type="entry name" value="SNF2/RAD54 HELICASE FAMILY"/>
    <property type="match status" value="1"/>
</dbReference>
<dbReference type="SUPFAM" id="SSF52540">
    <property type="entry name" value="P-loop containing nucleoside triphosphate hydrolases"/>
    <property type="match status" value="2"/>
</dbReference>
<dbReference type="EMBL" id="KV454018">
    <property type="protein sequence ID" value="ODV93204.1"/>
    <property type="molecule type" value="Genomic_DNA"/>
</dbReference>
<dbReference type="Gene3D" id="3.40.50.10810">
    <property type="entry name" value="Tandem AAA-ATPase domain"/>
    <property type="match status" value="1"/>
</dbReference>
<dbReference type="STRING" id="669874.A0A1E4TN75"/>
<dbReference type="InterPro" id="IPR049730">
    <property type="entry name" value="SNF2/RAD54-like_C"/>
</dbReference>
<dbReference type="SMART" id="SM00490">
    <property type="entry name" value="HELICc"/>
    <property type="match status" value="1"/>
</dbReference>
<dbReference type="GO" id="GO:0016787">
    <property type="term" value="F:hydrolase activity"/>
    <property type="evidence" value="ECO:0007669"/>
    <property type="project" value="UniProtKB-KW"/>
</dbReference>
<evidence type="ECO:0000256" key="7">
    <source>
        <dbReference type="ARBA" id="ARBA00023054"/>
    </source>
</evidence>
<dbReference type="SMART" id="SM00487">
    <property type="entry name" value="DEXDc"/>
    <property type="match status" value="1"/>
</dbReference>
<protein>
    <submittedName>
        <fullName evidence="11">Uncharacterized protein</fullName>
    </submittedName>
</protein>
<keyword evidence="12" id="KW-1185">Reference proteome</keyword>
<dbReference type="GO" id="GO:0005634">
    <property type="term" value="C:nucleus"/>
    <property type="evidence" value="ECO:0007669"/>
    <property type="project" value="UniProtKB-SubCell"/>
</dbReference>
<dbReference type="GO" id="GO:0006312">
    <property type="term" value="P:mitotic recombination"/>
    <property type="evidence" value="ECO:0007669"/>
    <property type="project" value="EnsemblFungi"/>
</dbReference>
<organism evidence="11 12">
    <name type="scientific">Pachysolen tannophilus NRRL Y-2460</name>
    <dbReference type="NCBI Taxonomy" id="669874"/>
    <lineage>
        <taxon>Eukaryota</taxon>
        <taxon>Fungi</taxon>
        <taxon>Dikarya</taxon>
        <taxon>Ascomycota</taxon>
        <taxon>Saccharomycotina</taxon>
        <taxon>Pichiomycetes</taxon>
        <taxon>Pachysolenaceae</taxon>
        <taxon>Pachysolen</taxon>
    </lineage>
</organism>
<accession>A0A1E4TN75</accession>
<evidence type="ECO:0000256" key="8">
    <source>
        <dbReference type="ARBA" id="ARBA00023242"/>
    </source>
</evidence>